<sequence length="147" mass="15736">MEEKIKELIAELNKAFTYIGGRIKALHDTAGDLSTLKTTQKDSLVAALNELQQTIATIQATGGGVSSQEVQQKIEAAITAFKQDLYGGQLTEELNQLKEFADAITANKSIGNTLLAKLNELTQELTAIKTALKTDFVAIVKKAEGGA</sequence>
<dbReference type="EMBL" id="BK014652">
    <property type="protein sequence ID" value="DAD66030.1"/>
    <property type="molecule type" value="Genomic_DNA"/>
</dbReference>
<evidence type="ECO:0000313" key="1">
    <source>
        <dbReference type="EMBL" id="DAD66030.1"/>
    </source>
</evidence>
<proteinExistence type="predicted"/>
<accession>A0A8S5L812</accession>
<name>A0A8S5L812_9CAUD</name>
<protein>
    <submittedName>
        <fullName evidence="1">Type III secretion system, cytoplasmic E component of needle</fullName>
    </submittedName>
</protein>
<organism evidence="1">
    <name type="scientific">Myoviridae sp. ctKHS5</name>
    <dbReference type="NCBI Taxonomy" id="2823541"/>
    <lineage>
        <taxon>Viruses</taxon>
        <taxon>Duplodnaviria</taxon>
        <taxon>Heunggongvirae</taxon>
        <taxon>Uroviricota</taxon>
        <taxon>Caudoviricetes</taxon>
    </lineage>
</organism>
<reference evidence="1" key="1">
    <citation type="journal article" date="2021" name="Proc. Natl. Acad. Sci. U.S.A.">
        <title>A Catalog of Tens of Thousands of Viruses from Human Metagenomes Reveals Hidden Associations with Chronic Diseases.</title>
        <authorList>
            <person name="Tisza M.J."/>
            <person name="Buck C.B."/>
        </authorList>
    </citation>
    <scope>NUCLEOTIDE SEQUENCE</scope>
    <source>
        <strain evidence="1">CtKHS5</strain>
    </source>
</reference>